<dbReference type="SUPFAM" id="SSF49313">
    <property type="entry name" value="Cadherin-like"/>
    <property type="match status" value="3"/>
</dbReference>
<dbReference type="AlphaFoldDB" id="A0A3M6UI62"/>
<dbReference type="CDD" id="cd11304">
    <property type="entry name" value="Cadherin_repeat"/>
    <property type="match status" value="2"/>
</dbReference>
<reference evidence="4 5" key="1">
    <citation type="journal article" date="2018" name="Sci. Rep.">
        <title>Comparative analysis of the Pocillopora damicornis genome highlights role of immune system in coral evolution.</title>
        <authorList>
            <person name="Cunning R."/>
            <person name="Bay R.A."/>
            <person name="Gillette P."/>
            <person name="Baker A.C."/>
            <person name="Traylor-Knowles N."/>
        </authorList>
    </citation>
    <scope>NUCLEOTIDE SEQUENCE [LARGE SCALE GENOMIC DNA]</scope>
    <source>
        <strain evidence="4">RSMAS</strain>
        <tissue evidence="4">Whole animal</tissue>
    </source>
</reference>
<comment type="caution">
    <text evidence="4">The sequence shown here is derived from an EMBL/GenBank/DDBJ whole genome shotgun (WGS) entry which is preliminary data.</text>
</comment>
<dbReference type="Gene3D" id="2.60.120.200">
    <property type="match status" value="1"/>
</dbReference>
<gene>
    <name evidence="4" type="ORF">pdam_00014599</name>
</gene>
<dbReference type="GO" id="GO:0045211">
    <property type="term" value="C:postsynaptic membrane"/>
    <property type="evidence" value="ECO:0007669"/>
    <property type="project" value="TreeGrafter"/>
</dbReference>
<feature type="region of interest" description="Disordered" evidence="2">
    <location>
        <begin position="968"/>
        <end position="1003"/>
    </location>
</feature>
<feature type="domain" description="Cadherin" evidence="3">
    <location>
        <begin position="168"/>
        <end position="275"/>
    </location>
</feature>
<dbReference type="GO" id="GO:0012505">
    <property type="term" value="C:endomembrane system"/>
    <property type="evidence" value="ECO:0007669"/>
    <property type="project" value="UniProtKB-SubCell"/>
</dbReference>
<protein>
    <recommendedName>
        <fullName evidence="3">Cadherin domain-containing protein</fullName>
    </recommendedName>
</protein>
<keyword evidence="5" id="KW-1185">Reference proteome</keyword>
<dbReference type="InterPro" id="IPR002126">
    <property type="entry name" value="Cadherin-like_dom"/>
</dbReference>
<organism evidence="4 5">
    <name type="scientific">Pocillopora damicornis</name>
    <name type="common">Cauliflower coral</name>
    <name type="synonym">Millepora damicornis</name>
    <dbReference type="NCBI Taxonomy" id="46731"/>
    <lineage>
        <taxon>Eukaryota</taxon>
        <taxon>Metazoa</taxon>
        <taxon>Cnidaria</taxon>
        <taxon>Anthozoa</taxon>
        <taxon>Hexacorallia</taxon>
        <taxon>Scleractinia</taxon>
        <taxon>Astrocoeniina</taxon>
        <taxon>Pocilloporidae</taxon>
        <taxon>Pocillopora</taxon>
    </lineage>
</organism>
<proteinExistence type="predicted"/>
<feature type="domain" description="Cadherin" evidence="3">
    <location>
        <begin position="71"/>
        <end position="167"/>
    </location>
</feature>
<dbReference type="PANTHER" id="PTHR14139">
    <property type="entry name" value="CALSYNTENIN"/>
    <property type="match status" value="1"/>
</dbReference>
<dbReference type="PROSITE" id="PS50268">
    <property type="entry name" value="CADHERIN_2"/>
    <property type="match status" value="3"/>
</dbReference>
<feature type="domain" description="Cadherin" evidence="3">
    <location>
        <begin position="276"/>
        <end position="376"/>
    </location>
</feature>
<name>A0A3M6UI62_POCDA</name>
<dbReference type="GO" id="GO:0051965">
    <property type="term" value="P:positive regulation of synapse assembly"/>
    <property type="evidence" value="ECO:0007669"/>
    <property type="project" value="TreeGrafter"/>
</dbReference>
<dbReference type="GO" id="GO:0007156">
    <property type="term" value="P:homophilic cell adhesion via plasma membrane adhesion molecules"/>
    <property type="evidence" value="ECO:0007669"/>
    <property type="project" value="InterPro"/>
</dbReference>
<dbReference type="STRING" id="46731.A0A3M6UI62"/>
<dbReference type="Pfam" id="PF13385">
    <property type="entry name" value="Laminin_G_3"/>
    <property type="match status" value="1"/>
</dbReference>
<evidence type="ECO:0000313" key="4">
    <source>
        <dbReference type="EMBL" id="RMX53058.1"/>
    </source>
</evidence>
<dbReference type="SMART" id="SM00112">
    <property type="entry name" value="CA"/>
    <property type="match status" value="3"/>
</dbReference>
<dbReference type="InterPro" id="IPR015919">
    <property type="entry name" value="Cadherin-like_sf"/>
</dbReference>
<evidence type="ECO:0000256" key="1">
    <source>
        <dbReference type="PROSITE-ProRule" id="PRU00043"/>
    </source>
</evidence>
<accession>A0A3M6UI62</accession>
<dbReference type="GO" id="GO:0005509">
    <property type="term" value="F:calcium ion binding"/>
    <property type="evidence" value="ECO:0007669"/>
    <property type="project" value="UniProtKB-UniRule"/>
</dbReference>
<dbReference type="GO" id="GO:0009986">
    <property type="term" value="C:cell surface"/>
    <property type="evidence" value="ECO:0007669"/>
    <property type="project" value="TreeGrafter"/>
</dbReference>
<dbReference type="InterPro" id="IPR013320">
    <property type="entry name" value="ConA-like_dom_sf"/>
</dbReference>
<dbReference type="SUPFAM" id="SSF49899">
    <property type="entry name" value="Concanavalin A-like lectins/glucanases"/>
    <property type="match status" value="1"/>
</dbReference>
<keyword evidence="1" id="KW-0106">Calcium</keyword>
<evidence type="ECO:0000256" key="2">
    <source>
        <dbReference type="SAM" id="MobiDB-lite"/>
    </source>
</evidence>
<dbReference type="Gene3D" id="2.60.40.60">
    <property type="entry name" value="Cadherins"/>
    <property type="match status" value="3"/>
</dbReference>
<dbReference type="EMBL" id="RCHS01001527">
    <property type="protein sequence ID" value="RMX53058.1"/>
    <property type="molecule type" value="Genomic_DNA"/>
</dbReference>
<dbReference type="GO" id="GO:0050806">
    <property type="term" value="P:positive regulation of synaptic transmission"/>
    <property type="evidence" value="ECO:0007669"/>
    <property type="project" value="TreeGrafter"/>
</dbReference>
<sequence length="1003" mass="112278">MLALDFDYFDIDVTLEIREKFKSKVLSYYLRPKQFGCDILMYKIIELMLHVVVVKLKSVISVILSTGFDFVQKEYARAITEYHAVNKTVMHIRAVGCEGPVKYTIAQPDTPFKIDEKGHVWLVKRLNYDKASSYLLNVTAEAGDGKCIAYTKIHFEVLNMNKHAPQFEFEKYSCDIIENTREMRFNPPMRVLDSDSGKAGKISSVKIVESGLPFVFTVDEKGNVQGRATKNMDAEDITDYFFDVIAWDSGEPSKSSFPISLECEVDDVNEFGPHFTPDTYQAKIARGKTYSNITQVFAEDKDIGIVSGRVCKYVIEGFNLPFKVNDDGVISIDQPLGRDAYDLYEFQVDAIDCGGQMSKSSAKVAISVETVQPPCAEAKHKFTLQQCTGKVYVTPDITLNKCARKQEKGKFSANVSLVTEAGMGCDRETFEGSDMFTLCGASNFIDLLPKPGVGREWTENIAKKNEKDALGFSFNGKTYVDIPDEVLPDDIGDKFTISTWIKVAKSKGRQTIVANTDKERLDRVHFSLSIYGSKLIFLHKREAIHANRDVYCNAEFQYKPAIFDDKWHHILVIADGCATKMYVDGEHYAAVITEADRTLHNSNLKNKVTVGARYLAKEGVYTDRLTGYLSGLTIRPNSTLNEQVLGCVIGCKEHVNVDGPLPPKFLAKIIDFGSIAITGEGSPSDFIKALQSLVYINERMVPTPGKRSVIIEAKINEKPLATITVDINVAGNTRPVIIVEGLDADIGLNWAKRKVVKQKGLHVFDSLEIDYDACPRDDEFSPIDKVRFLDEAVVKVKPAFKKGESFNFPTGIKGLKEKGLTVSFNNEELVIRGIAHFSEYEDVLRQMVYVNLDPDDLMHLEITVTLSTLKGKCKSDSERLNINTIHSNRGFKDYNIKFAENNQKEEMMPGIVSVEAAMGKESSSGLSRIVRPETVKVVPPGDDKEEMYWDDTGLSGVRITLNPMQKFQELDLNEDGNNTEKSDTEDEEGTATKGLLEWDNSDM</sequence>
<dbReference type="OrthoDB" id="10012272at2759"/>
<dbReference type="PANTHER" id="PTHR14139:SF2">
    <property type="entry name" value="CALSYNTENIN-1"/>
    <property type="match status" value="1"/>
</dbReference>
<evidence type="ECO:0000313" key="5">
    <source>
        <dbReference type="Proteomes" id="UP000275408"/>
    </source>
</evidence>
<dbReference type="Proteomes" id="UP000275408">
    <property type="component" value="Unassembled WGS sequence"/>
</dbReference>
<evidence type="ECO:0000259" key="3">
    <source>
        <dbReference type="PROSITE" id="PS50268"/>
    </source>
</evidence>
<dbReference type="PRINTS" id="PR00205">
    <property type="entry name" value="CADHERIN"/>
</dbReference>